<dbReference type="SUPFAM" id="SSF88723">
    <property type="entry name" value="PIN domain-like"/>
    <property type="match status" value="1"/>
</dbReference>
<sequence>MKTHIVIDGDILAYTAAASVEKVINWGDDFFTLHSDFAEAKSRVDVDIVEFVEKLGGDSYTVCFTDHTNFRKGVYPEYKSNRKATRKPICFTELRAYINECWPCQTWKNLEADDVMGIYATGKTKSIIVSADKDMKTIPGRWFNPNNPDAGVITVTPADANRTHLIQTLTGDRVDGYPGCPGIGPVRAEKIVDEGGWAGVVETYAKAGLSASVAITQARCAYILRKGDYVKKTGRVRLWEPSHV</sequence>
<dbReference type="Pfam" id="PF02739">
    <property type="entry name" value="5_3_exonuc_N"/>
    <property type="match status" value="1"/>
</dbReference>
<dbReference type="SUPFAM" id="SSF47807">
    <property type="entry name" value="5' to 3' exonuclease, C-terminal subdomain"/>
    <property type="match status" value="1"/>
</dbReference>
<accession>A0A6J5PWV7</accession>
<dbReference type="GO" id="GO:0033567">
    <property type="term" value="P:DNA replication, Okazaki fragment processing"/>
    <property type="evidence" value="ECO:0007669"/>
    <property type="project" value="InterPro"/>
</dbReference>
<organism evidence="2">
    <name type="scientific">uncultured Caudovirales phage</name>
    <dbReference type="NCBI Taxonomy" id="2100421"/>
    <lineage>
        <taxon>Viruses</taxon>
        <taxon>Duplodnaviria</taxon>
        <taxon>Heunggongvirae</taxon>
        <taxon>Uroviricota</taxon>
        <taxon>Caudoviricetes</taxon>
        <taxon>Peduoviridae</taxon>
        <taxon>Maltschvirus</taxon>
        <taxon>Maltschvirus maltsch</taxon>
    </lineage>
</organism>
<dbReference type="InterPro" id="IPR038969">
    <property type="entry name" value="FEN"/>
</dbReference>
<protein>
    <submittedName>
        <fullName evidence="2">Exonuclease</fullName>
    </submittedName>
</protein>
<reference evidence="2" key="1">
    <citation type="submission" date="2020-05" db="EMBL/GenBank/DDBJ databases">
        <authorList>
            <person name="Chiriac C."/>
            <person name="Salcher M."/>
            <person name="Ghai R."/>
            <person name="Kavagutti S V."/>
        </authorList>
    </citation>
    <scope>NUCLEOTIDE SEQUENCE</scope>
</reference>
<dbReference type="InterPro" id="IPR029060">
    <property type="entry name" value="PIN-like_dom_sf"/>
</dbReference>
<keyword evidence="2" id="KW-0378">Hydrolase</keyword>
<dbReference type="InterPro" id="IPR036279">
    <property type="entry name" value="5-3_exonuclease_C_sf"/>
</dbReference>
<keyword evidence="2" id="KW-0540">Nuclease</keyword>
<dbReference type="GO" id="GO:0003677">
    <property type="term" value="F:DNA binding"/>
    <property type="evidence" value="ECO:0007669"/>
    <property type="project" value="InterPro"/>
</dbReference>
<dbReference type="InterPro" id="IPR020046">
    <property type="entry name" value="5-3_exonucl_a-hlix_arch_N"/>
</dbReference>
<dbReference type="EMBL" id="LR796934">
    <property type="protein sequence ID" value="CAB4176359.1"/>
    <property type="molecule type" value="Genomic_DNA"/>
</dbReference>
<dbReference type="GO" id="GO:0017108">
    <property type="term" value="F:5'-flap endonuclease activity"/>
    <property type="evidence" value="ECO:0007669"/>
    <property type="project" value="InterPro"/>
</dbReference>
<proteinExistence type="predicted"/>
<dbReference type="Gene3D" id="1.10.150.20">
    <property type="entry name" value="5' to 3' exonuclease, C-terminal subdomain"/>
    <property type="match status" value="1"/>
</dbReference>
<dbReference type="GO" id="GO:0004527">
    <property type="term" value="F:exonuclease activity"/>
    <property type="evidence" value="ECO:0007669"/>
    <property type="project" value="UniProtKB-KW"/>
</dbReference>
<evidence type="ECO:0000313" key="2">
    <source>
        <dbReference type="EMBL" id="CAB4176359.1"/>
    </source>
</evidence>
<feature type="domain" description="5'-3' exonuclease alpha-helical arch N-terminal" evidence="1">
    <location>
        <begin position="48"/>
        <end position="136"/>
    </location>
</feature>
<keyword evidence="2" id="KW-0269">Exonuclease</keyword>
<gene>
    <name evidence="2" type="ORF">UFOVP995_21</name>
</gene>
<name>A0A6J5PWV7_9CAUD</name>
<dbReference type="Gene3D" id="3.40.50.1010">
    <property type="entry name" value="5'-nuclease"/>
    <property type="match status" value="1"/>
</dbReference>
<evidence type="ECO:0000259" key="1">
    <source>
        <dbReference type="Pfam" id="PF02739"/>
    </source>
</evidence>
<dbReference type="PANTHER" id="PTHR42646:SF2">
    <property type="entry name" value="5'-3' EXONUCLEASE FAMILY PROTEIN"/>
    <property type="match status" value="1"/>
</dbReference>
<dbReference type="PANTHER" id="PTHR42646">
    <property type="entry name" value="FLAP ENDONUCLEASE XNI"/>
    <property type="match status" value="1"/>
</dbReference>